<proteinExistence type="predicted"/>
<accession>A0A5B8CKN1</accession>
<evidence type="ECO:0000313" key="2">
    <source>
        <dbReference type="Proteomes" id="UP000311469"/>
    </source>
</evidence>
<sequence>MALPHVSRFQSASQYAEPDYTFCAPVITLEGQHNFRDILQTFADDRTQSGISHYFSLSIWDGGHSLAGHQATTCATLAYTDATASLARDVLTIGEVAFYAFPIKDGRRDATMFALPLANHLEFKDAIRSANILAEIINVKGVVANSYLPTYFFHFAKGAQIEFQPGSQLGMNLIEEFNGAFLNMKRWLA</sequence>
<dbReference type="KEGG" id="sufl:FIL70_17120"/>
<organism evidence="1 2">
    <name type="scientific">Sphingobium fuliginis ATCC 27551</name>
    <dbReference type="NCBI Taxonomy" id="1208342"/>
    <lineage>
        <taxon>Bacteria</taxon>
        <taxon>Pseudomonadati</taxon>
        <taxon>Pseudomonadota</taxon>
        <taxon>Alphaproteobacteria</taxon>
        <taxon>Sphingomonadales</taxon>
        <taxon>Sphingomonadaceae</taxon>
        <taxon>Sphingobium</taxon>
    </lineage>
</organism>
<dbReference type="Proteomes" id="UP000311469">
    <property type="component" value="Chromosome cSF1"/>
</dbReference>
<evidence type="ECO:0000313" key="1">
    <source>
        <dbReference type="EMBL" id="QDC38707.1"/>
    </source>
</evidence>
<gene>
    <name evidence="1" type="ORF">FIL70_17120</name>
</gene>
<name>A0A5B8CKN1_SPHSA</name>
<dbReference type="RefSeq" id="WP_140042871.1">
    <property type="nucleotide sequence ID" value="NZ_CP041016.1"/>
</dbReference>
<reference evidence="1 2" key="1">
    <citation type="submission" date="2019-06" db="EMBL/GenBank/DDBJ databases">
        <title>Genome organization and adaptive potential of archetypical organophosphate degarding Sphingobium fuliginis ATCC 27551.</title>
        <authorList>
            <person name="Sarwar A."/>
            <person name="Parthasarathy S."/>
            <person name="Singh C."/>
            <person name="Siddavattam D."/>
        </authorList>
    </citation>
    <scope>NUCLEOTIDE SEQUENCE [LARGE SCALE GENOMIC DNA]</scope>
    <source>
        <strain evidence="1 2">ATCC 27551</strain>
    </source>
</reference>
<protein>
    <submittedName>
        <fullName evidence="1">Uncharacterized protein</fullName>
    </submittedName>
</protein>
<dbReference type="AlphaFoldDB" id="A0A5B8CKN1"/>
<dbReference type="EMBL" id="CP041016">
    <property type="protein sequence ID" value="QDC38707.1"/>
    <property type="molecule type" value="Genomic_DNA"/>
</dbReference>